<sequence length="167" mass="19008">MNFEQIFSKWNRSEMYIETFEKHQSNVSPVLRTRLVFSQGSSPASRAPASKGGGSMNTREGSPRVESAGEARTLLPSSSVLRPWAYLTKIWQSNKKNKIQGFIVNSVKGGYSVALAGFIAFLPRRLRRRQNIFPGQLRLFSILNMNVNRNNIVVKELRKYRSKGQTR</sequence>
<evidence type="ECO:0000256" key="2">
    <source>
        <dbReference type="SAM" id="Phobius"/>
    </source>
</evidence>
<evidence type="ECO:0000256" key="1">
    <source>
        <dbReference type="SAM" id="MobiDB-lite"/>
    </source>
</evidence>
<proteinExistence type="predicted"/>
<reference evidence="3" key="1">
    <citation type="journal article" date="2002" name="Proc. Natl. Acad. Sci. U.S.A.">
        <title>The chloroplast and mitochondrial genome sequences of the charophyte Chaetosphaeridium globosum: insights into the timing of the events that restructured organelle DNAs within the green algal lineage that led to land plants.</title>
        <authorList>
            <person name="Turmel M."/>
            <person name="Otis C."/>
            <person name="Lemieux C."/>
        </authorList>
    </citation>
    <scope>NUCLEOTIDE SEQUENCE</scope>
</reference>
<keyword evidence="3" id="KW-0689">Ribosomal protein</keyword>
<keyword evidence="2" id="KW-0472">Membrane</keyword>
<keyword evidence="2" id="KW-0812">Transmembrane</keyword>
<name>Q8M1D8_CHAGL</name>
<dbReference type="RefSeq" id="NP_689383.1">
    <property type="nucleotide sequence ID" value="NC_004118.1"/>
</dbReference>
<evidence type="ECO:0000313" key="3">
    <source>
        <dbReference type="EMBL" id="AAM96617.1"/>
    </source>
</evidence>
<feature type="transmembrane region" description="Helical" evidence="2">
    <location>
        <begin position="102"/>
        <end position="122"/>
    </location>
</feature>
<dbReference type="GeneID" id="860613"/>
<dbReference type="AlphaFoldDB" id="Q8M1D8"/>
<keyword evidence="3" id="KW-0496">Mitochondrion</keyword>
<organism evidence="3">
    <name type="scientific">Chaetosphaeridium globosum</name>
    <name type="common">Charophycean green alga</name>
    <name type="synonym">Herposteiron globosum</name>
    <dbReference type="NCBI Taxonomy" id="96477"/>
    <lineage>
        <taxon>Eukaryota</taxon>
        <taxon>Viridiplantae</taxon>
        <taxon>Streptophyta</taxon>
        <taxon>Coleochaetophyceae</taxon>
        <taxon>Coleochaetales</taxon>
        <taxon>Chaetosphaeridiaceae</taxon>
        <taxon>Chaetosphaeridium</taxon>
    </lineage>
</organism>
<protein>
    <submittedName>
        <fullName evidence="3">Ribosomal protein S1</fullName>
    </submittedName>
</protein>
<gene>
    <name evidence="3" type="primary">rps1</name>
</gene>
<dbReference type="EMBL" id="AF494279">
    <property type="protein sequence ID" value="AAM96617.1"/>
    <property type="molecule type" value="Genomic_DNA"/>
</dbReference>
<keyword evidence="2" id="KW-1133">Transmembrane helix</keyword>
<feature type="region of interest" description="Disordered" evidence="1">
    <location>
        <begin position="39"/>
        <end position="71"/>
    </location>
</feature>
<dbReference type="GO" id="GO:0005840">
    <property type="term" value="C:ribosome"/>
    <property type="evidence" value="ECO:0007669"/>
    <property type="project" value="UniProtKB-KW"/>
</dbReference>
<accession>Q8M1D8</accession>
<keyword evidence="3" id="KW-0687">Ribonucleoprotein</keyword>
<geneLocation type="mitochondrion" evidence="3"/>